<reference evidence="1 2" key="1">
    <citation type="submission" date="2019-07" db="EMBL/GenBank/DDBJ databases">
        <title>Genomic Encyclopedia of Archaeal and Bacterial Type Strains, Phase II (KMG-II): from individual species to whole genera.</title>
        <authorList>
            <person name="Goeker M."/>
        </authorList>
    </citation>
    <scope>NUCLEOTIDE SEQUENCE [LARGE SCALE GENOMIC DNA]</scope>
    <source>
        <strain evidence="1 2">ATCC BAA-252</strain>
    </source>
</reference>
<gene>
    <name evidence="1" type="ORF">JM93_01901</name>
</gene>
<dbReference type="Proteomes" id="UP000320593">
    <property type="component" value="Unassembled WGS sequence"/>
</dbReference>
<keyword evidence="2" id="KW-1185">Reference proteome</keyword>
<dbReference type="EMBL" id="VLLF01000003">
    <property type="protein sequence ID" value="TWI89695.1"/>
    <property type="molecule type" value="Genomic_DNA"/>
</dbReference>
<dbReference type="AlphaFoldDB" id="A0A562T7U2"/>
<evidence type="ECO:0000313" key="1">
    <source>
        <dbReference type="EMBL" id="TWI89695.1"/>
    </source>
</evidence>
<dbReference type="RefSeq" id="WP_155197539.1">
    <property type="nucleotide sequence ID" value="NZ_SMLY01000073.1"/>
</dbReference>
<accession>A0A562T7U2</accession>
<proteinExistence type="predicted"/>
<protein>
    <submittedName>
        <fullName evidence="1">Uncharacterized protein</fullName>
    </submittedName>
</protein>
<sequence length="46" mass="4906">MHLTSAGLLCIACAVVMTLFIDTEHLTQRSDLSGNAAPHYHAPLAN</sequence>
<organism evidence="1 2">
    <name type="scientific">Roseibium hamelinense</name>
    <dbReference type="NCBI Taxonomy" id="150831"/>
    <lineage>
        <taxon>Bacteria</taxon>
        <taxon>Pseudomonadati</taxon>
        <taxon>Pseudomonadota</taxon>
        <taxon>Alphaproteobacteria</taxon>
        <taxon>Hyphomicrobiales</taxon>
        <taxon>Stappiaceae</taxon>
        <taxon>Roseibium</taxon>
    </lineage>
</organism>
<name>A0A562T7U2_9HYPH</name>
<comment type="caution">
    <text evidence="1">The sequence shown here is derived from an EMBL/GenBank/DDBJ whole genome shotgun (WGS) entry which is preliminary data.</text>
</comment>
<evidence type="ECO:0000313" key="2">
    <source>
        <dbReference type="Proteomes" id="UP000320593"/>
    </source>
</evidence>